<sequence length="100" mass="11502">MVSLGWAGLNYHSGSKVYRSFATDSYIGSTFLAGHFRVMHRSWLILATFFFSLLVVTAFDGTVINFGEALSNLQRSYPKHHFPVVRAQRFYYPIAEVNRY</sequence>
<reference evidence="2 3" key="1">
    <citation type="submission" date="2023-08" db="EMBL/GenBank/DDBJ databases">
        <title>A Necator americanus chromosomal reference genome.</title>
        <authorList>
            <person name="Ilik V."/>
            <person name="Petrzelkova K.J."/>
            <person name="Pardy F."/>
            <person name="Fuh T."/>
            <person name="Niatou-Singa F.S."/>
            <person name="Gouil Q."/>
            <person name="Baker L."/>
            <person name="Ritchie M.E."/>
            <person name="Jex A.R."/>
            <person name="Gazzola D."/>
            <person name="Li H."/>
            <person name="Toshio Fujiwara R."/>
            <person name="Zhan B."/>
            <person name="Aroian R.V."/>
            <person name="Pafco B."/>
            <person name="Schwarz E.M."/>
        </authorList>
    </citation>
    <scope>NUCLEOTIDE SEQUENCE [LARGE SCALE GENOMIC DNA]</scope>
    <source>
        <strain evidence="2 3">Aroian</strain>
        <tissue evidence="2">Whole animal</tissue>
    </source>
</reference>
<keyword evidence="1" id="KW-0812">Transmembrane</keyword>
<feature type="transmembrane region" description="Helical" evidence="1">
    <location>
        <begin position="43"/>
        <end position="66"/>
    </location>
</feature>
<evidence type="ECO:0000256" key="1">
    <source>
        <dbReference type="SAM" id="Phobius"/>
    </source>
</evidence>
<keyword evidence="1" id="KW-1133">Transmembrane helix</keyword>
<dbReference type="Proteomes" id="UP001303046">
    <property type="component" value="Unassembled WGS sequence"/>
</dbReference>
<keyword evidence="1" id="KW-0472">Membrane</keyword>
<evidence type="ECO:0000313" key="2">
    <source>
        <dbReference type="EMBL" id="KAK6740033.1"/>
    </source>
</evidence>
<keyword evidence="3" id="KW-1185">Reference proteome</keyword>
<organism evidence="2 3">
    <name type="scientific">Necator americanus</name>
    <name type="common">Human hookworm</name>
    <dbReference type="NCBI Taxonomy" id="51031"/>
    <lineage>
        <taxon>Eukaryota</taxon>
        <taxon>Metazoa</taxon>
        <taxon>Ecdysozoa</taxon>
        <taxon>Nematoda</taxon>
        <taxon>Chromadorea</taxon>
        <taxon>Rhabditida</taxon>
        <taxon>Rhabditina</taxon>
        <taxon>Rhabditomorpha</taxon>
        <taxon>Strongyloidea</taxon>
        <taxon>Ancylostomatidae</taxon>
        <taxon>Bunostominae</taxon>
        <taxon>Necator</taxon>
    </lineage>
</organism>
<name>A0ABR1CQQ9_NECAM</name>
<evidence type="ECO:0000313" key="3">
    <source>
        <dbReference type="Proteomes" id="UP001303046"/>
    </source>
</evidence>
<dbReference type="EMBL" id="JAVFWL010000003">
    <property type="protein sequence ID" value="KAK6740033.1"/>
    <property type="molecule type" value="Genomic_DNA"/>
</dbReference>
<proteinExistence type="predicted"/>
<comment type="caution">
    <text evidence="2">The sequence shown here is derived from an EMBL/GenBank/DDBJ whole genome shotgun (WGS) entry which is preliminary data.</text>
</comment>
<accession>A0ABR1CQQ9</accession>
<protein>
    <submittedName>
        <fullName evidence="2">Uncharacterized protein</fullName>
    </submittedName>
</protein>
<gene>
    <name evidence="2" type="primary">Necator_chrIII.g9244</name>
    <name evidence="2" type="ORF">RB195_008479</name>
</gene>